<protein>
    <submittedName>
        <fullName evidence="1">(northern house mosquito) hypothetical protein</fullName>
    </submittedName>
</protein>
<sequence length="121" mass="13912">MNPVLVTAKGSLQDYKDIWMRWRRQPTSYNNGESRHAAGLHVLNNTCIGGQGQQAHLVEDSTVHYQQERTRRALARNIGRTKLIINGLDNQGRISPARRLWWGAVKQSHDWKRSIGRNKTL</sequence>
<dbReference type="EMBL" id="HBUE01094693">
    <property type="protein sequence ID" value="CAG6482899.1"/>
    <property type="molecule type" value="Transcribed_RNA"/>
</dbReference>
<evidence type="ECO:0000313" key="1">
    <source>
        <dbReference type="EMBL" id="CAG6482899.1"/>
    </source>
</evidence>
<dbReference type="AlphaFoldDB" id="A0A8D8BYR8"/>
<proteinExistence type="predicted"/>
<accession>A0A8D8BYR8</accession>
<reference evidence="1" key="1">
    <citation type="submission" date="2021-05" db="EMBL/GenBank/DDBJ databases">
        <authorList>
            <person name="Alioto T."/>
            <person name="Alioto T."/>
            <person name="Gomez Garrido J."/>
        </authorList>
    </citation>
    <scope>NUCLEOTIDE SEQUENCE</scope>
</reference>
<organism evidence="1">
    <name type="scientific">Culex pipiens</name>
    <name type="common">House mosquito</name>
    <dbReference type="NCBI Taxonomy" id="7175"/>
    <lineage>
        <taxon>Eukaryota</taxon>
        <taxon>Metazoa</taxon>
        <taxon>Ecdysozoa</taxon>
        <taxon>Arthropoda</taxon>
        <taxon>Hexapoda</taxon>
        <taxon>Insecta</taxon>
        <taxon>Pterygota</taxon>
        <taxon>Neoptera</taxon>
        <taxon>Endopterygota</taxon>
        <taxon>Diptera</taxon>
        <taxon>Nematocera</taxon>
        <taxon>Culicoidea</taxon>
        <taxon>Culicidae</taxon>
        <taxon>Culicinae</taxon>
        <taxon>Culicini</taxon>
        <taxon>Culex</taxon>
        <taxon>Culex</taxon>
    </lineage>
</organism>
<name>A0A8D8BYR8_CULPI</name>